<dbReference type="InterPro" id="IPR001680">
    <property type="entry name" value="WD40_rpt"/>
</dbReference>
<feature type="repeat" description="WD" evidence="1">
    <location>
        <begin position="114"/>
        <end position="146"/>
    </location>
</feature>
<keyword evidence="1" id="KW-0853">WD repeat</keyword>
<organism evidence="2 3">
    <name type="scientific">Paramecium octaurelia</name>
    <dbReference type="NCBI Taxonomy" id="43137"/>
    <lineage>
        <taxon>Eukaryota</taxon>
        <taxon>Sar</taxon>
        <taxon>Alveolata</taxon>
        <taxon>Ciliophora</taxon>
        <taxon>Intramacronucleata</taxon>
        <taxon>Oligohymenophorea</taxon>
        <taxon>Peniculida</taxon>
        <taxon>Parameciidae</taxon>
        <taxon>Paramecium</taxon>
    </lineage>
</organism>
<evidence type="ECO:0000313" key="2">
    <source>
        <dbReference type="EMBL" id="CAD8187692.1"/>
    </source>
</evidence>
<protein>
    <submittedName>
        <fullName evidence="2">Uncharacterized protein</fullName>
    </submittedName>
</protein>
<accession>A0A8S1WG42</accession>
<evidence type="ECO:0000256" key="1">
    <source>
        <dbReference type="PROSITE-ProRule" id="PRU00221"/>
    </source>
</evidence>
<dbReference type="Pfam" id="PF00400">
    <property type="entry name" value="WD40"/>
    <property type="match status" value="3"/>
</dbReference>
<proteinExistence type="predicted"/>
<dbReference type="OrthoDB" id="5980302at2759"/>
<reference evidence="2" key="1">
    <citation type="submission" date="2021-01" db="EMBL/GenBank/DDBJ databases">
        <authorList>
            <consortium name="Genoscope - CEA"/>
            <person name="William W."/>
        </authorList>
    </citation>
    <scope>NUCLEOTIDE SEQUENCE</scope>
</reference>
<evidence type="ECO:0000313" key="3">
    <source>
        <dbReference type="Proteomes" id="UP000683925"/>
    </source>
</evidence>
<dbReference type="EMBL" id="CAJJDP010000090">
    <property type="protein sequence ID" value="CAD8187692.1"/>
    <property type="molecule type" value="Genomic_DNA"/>
</dbReference>
<dbReference type="PANTHER" id="PTHR19920">
    <property type="entry name" value="WD40 PROTEIN CIAO1"/>
    <property type="match status" value="1"/>
</dbReference>
<dbReference type="AlphaFoldDB" id="A0A8S1WG42"/>
<dbReference type="OMA" id="WICKQTI"/>
<dbReference type="SMART" id="SM00320">
    <property type="entry name" value="WD40"/>
    <property type="match status" value="3"/>
</dbReference>
<sequence length="355" mass="41517">MFKDQNVRQQSQEQSKETYLTYELLPQIYIQKKMCWAIALDQYTKFLITGAESNINTMQFRSGAIKRIQTIQRHESWITTLNFFKQMPLFISGSSCIKIWSQNQQANPKFLIKLSEHSSNIQCLALRNLNSRVIISGSKDKNIKFWYQSEAQWICKQTIREHSNAVCGLSLNQEGDTLISCGEDNVINIIKCQDDHHWNVIQKLEGQGVRLSFICKDTFAFQPWQGSKLELYTYSAQTGLYYKYQELPIQGCRQFCAYLFPCFFVSSKNILLSKNGYNLNFIKFKINSSQFEGKLEQAIEFDYPNNWQGNIFGTMSEGGDFLITWDSKTKQIQIRKYKEYQLQNKKSSYKNCSMF</sequence>
<comment type="caution">
    <text evidence="2">The sequence shown here is derived from an EMBL/GenBank/DDBJ whole genome shotgun (WGS) entry which is preliminary data.</text>
</comment>
<gene>
    <name evidence="2" type="ORF">POCTA_138.1.T0910010</name>
</gene>
<dbReference type="GO" id="GO:0016226">
    <property type="term" value="P:iron-sulfur cluster assembly"/>
    <property type="evidence" value="ECO:0007669"/>
    <property type="project" value="TreeGrafter"/>
</dbReference>
<name>A0A8S1WG42_PAROT</name>
<dbReference type="PROSITE" id="PS50082">
    <property type="entry name" value="WD_REPEATS_2"/>
    <property type="match status" value="1"/>
</dbReference>
<dbReference type="PANTHER" id="PTHR19920:SF0">
    <property type="entry name" value="CYTOSOLIC IRON-SULFUR PROTEIN ASSEMBLY PROTEIN CIAO1-RELATED"/>
    <property type="match status" value="1"/>
</dbReference>
<dbReference type="Proteomes" id="UP000683925">
    <property type="component" value="Unassembled WGS sequence"/>
</dbReference>
<keyword evidence="3" id="KW-1185">Reference proteome</keyword>
<dbReference type="GO" id="GO:0097361">
    <property type="term" value="C:cytosolic [4Fe-4S] assembly targeting complex"/>
    <property type="evidence" value="ECO:0007669"/>
    <property type="project" value="TreeGrafter"/>
</dbReference>